<organism evidence="1">
    <name type="scientific">Arundo donax</name>
    <name type="common">Giant reed</name>
    <name type="synonym">Donax arundinaceus</name>
    <dbReference type="NCBI Taxonomy" id="35708"/>
    <lineage>
        <taxon>Eukaryota</taxon>
        <taxon>Viridiplantae</taxon>
        <taxon>Streptophyta</taxon>
        <taxon>Embryophyta</taxon>
        <taxon>Tracheophyta</taxon>
        <taxon>Spermatophyta</taxon>
        <taxon>Magnoliopsida</taxon>
        <taxon>Liliopsida</taxon>
        <taxon>Poales</taxon>
        <taxon>Poaceae</taxon>
        <taxon>PACMAD clade</taxon>
        <taxon>Arundinoideae</taxon>
        <taxon>Arundineae</taxon>
        <taxon>Arundo</taxon>
    </lineage>
</organism>
<sequence>MVAMRRQWRLAEAVGVAGWQARRVAEVVEVVARGEARRLVVVVKVVVGREVMGMVERRRRVVAASAREGWGQWVAVAAGHGDSPEPYR</sequence>
<protein>
    <submittedName>
        <fullName evidence="1">Uncharacterized protein</fullName>
    </submittedName>
</protein>
<reference evidence="1" key="1">
    <citation type="submission" date="2014-09" db="EMBL/GenBank/DDBJ databases">
        <authorList>
            <person name="Magalhaes I.L.F."/>
            <person name="Oliveira U."/>
            <person name="Santos F.R."/>
            <person name="Vidigal T.H.D.A."/>
            <person name="Brescovit A.D."/>
            <person name="Santos A.J."/>
        </authorList>
    </citation>
    <scope>NUCLEOTIDE SEQUENCE</scope>
    <source>
        <tissue evidence="1">Shoot tissue taken approximately 20 cm above the soil surface</tissue>
    </source>
</reference>
<dbReference type="AlphaFoldDB" id="A0A0A9F7B0"/>
<reference evidence="1" key="2">
    <citation type="journal article" date="2015" name="Data Brief">
        <title>Shoot transcriptome of the giant reed, Arundo donax.</title>
        <authorList>
            <person name="Barrero R.A."/>
            <person name="Guerrero F.D."/>
            <person name="Moolhuijzen P."/>
            <person name="Goolsby J.A."/>
            <person name="Tidwell J."/>
            <person name="Bellgard S.E."/>
            <person name="Bellgard M.I."/>
        </authorList>
    </citation>
    <scope>NUCLEOTIDE SEQUENCE</scope>
    <source>
        <tissue evidence="1">Shoot tissue taken approximately 20 cm above the soil surface</tissue>
    </source>
</reference>
<proteinExistence type="predicted"/>
<name>A0A0A9F7B0_ARUDO</name>
<accession>A0A0A9F7B0</accession>
<dbReference type="EMBL" id="GBRH01191865">
    <property type="protein sequence ID" value="JAE06031.1"/>
    <property type="molecule type" value="Transcribed_RNA"/>
</dbReference>
<evidence type="ECO:0000313" key="1">
    <source>
        <dbReference type="EMBL" id="JAE06031.1"/>
    </source>
</evidence>